<gene>
    <name evidence="2" type="ORF">g.1186</name>
</gene>
<dbReference type="EMBL" id="GECU01003914">
    <property type="protein sequence ID" value="JAT03793.1"/>
    <property type="molecule type" value="Transcribed_RNA"/>
</dbReference>
<name>A0A1B6JX98_9HEMI</name>
<feature type="non-terminal residue" evidence="2">
    <location>
        <position position="100"/>
    </location>
</feature>
<keyword evidence="1" id="KW-0175">Coiled coil</keyword>
<dbReference type="Gene3D" id="6.10.140.130">
    <property type="match status" value="1"/>
</dbReference>
<proteinExistence type="predicted"/>
<protein>
    <submittedName>
        <fullName evidence="2">Uncharacterized protein</fullName>
    </submittedName>
</protein>
<accession>A0A1B6JX98</accession>
<sequence>LEKTSLEMDIGRAGSDSEQIESLRQGLASVEEKLAQKNAELKALVDAFNAEKGHVREARELKQKLEDAKLRMEQAQRENNRYLVYDLQTNIIPVYERKLA</sequence>
<organism evidence="2">
    <name type="scientific">Homalodisca liturata</name>
    <dbReference type="NCBI Taxonomy" id="320908"/>
    <lineage>
        <taxon>Eukaryota</taxon>
        <taxon>Metazoa</taxon>
        <taxon>Ecdysozoa</taxon>
        <taxon>Arthropoda</taxon>
        <taxon>Hexapoda</taxon>
        <taxon>Insecta</taxon>
        <taxon>Pterygota</taxon>
        <taxon>Neoptera</taxon>
        <taxon>Paraneoptera</taxon>
        <taxon>Hemiptera</taxon>
        <taxon>Auchenorrhyncha</taxon>
        <taxon>Membracoidea</taxon>
        <taxon>Cicadellidae</taxon>
        <taxon>Cicadellinae</taxon>
        <taxon>Proconiini</taxon>
        <taxon>Homalodisca</taxon>
    </lineage>
</organism>
<dbReference type="AlphaFoldDB" id="A0A1B6JX98"/>
<evidence type="ECO:0000313" key="2">
    <source>
        <dbReference type="EMBL" id="JAT03793.1"/>
    </source>
</evidence>
<feature type="non-terminal residue" evidence="2">
    <location>
        <position position="1"/>
    </location>
</feature>
<feature type="coiled-coil region" evidence="1">
    <location>
        <begin position="20"/>
        <end position="85"/>
    </location>
</feature>
<reference evidence="2" key="1">
    <citation type="submission" date="2015-11" db="EMBL/GenBank/DDBJ databases">
        <title>De novo transcriptome assembly of four potential Pierce s Disease insect vectors from Arizona vineyards.</title>
        <authorList>
            <person name="Tassone E.E."/>
        </authorList>
    </citation>
    <scope>NUCLEOTIDE SEQUENCE</scope>
</reference>
<evidence type="ECO:0000256" key="1">
    <source>
        <dbReference type="SAM" id="Coils"/>
    </source>
</evidence>